<dbReference type="Gene3D" id="1.10.287.130">
    <property type="match status" value="1"/>
</dbReference>
<evidence type="ECO:0000256" key="11">
    <source>
        <dbReference type="SAM" id="MobiDB-lite"/>
    </source>
</evidence>
<dbReference type="InterPro" id="IPR003661">
    <property type="entry name" value="HisK_dim/P_dom"/>
</dbReference>
<keyword evidence="5" id="KW-0808">Transferase</keyword>
<evidence type="ECO:0000256" key="1">
    <source>
        <dbReference type="ARBA" id="ARBA00000085"/>
    </source>
</evidence>
<reference evidence="15" key="1">
    <citation type="journal article" date="2019" name="Int. J. Syst. Evol. Microbiol.">
        <title>The Global Catalogue of Microorganisms (GCM) 10K type strain sequencing project: providing services to taxonomists for standard genome sequencing and annotation.</title>
        <authorList>
            <consortium name="The Broad Institute Genomics Platform"/>
            <consortium name="The Broad Institute Genome Sequencing Center for Infectious Disease"/>
            <person name="Wu L."/>
            <person name="Ma J."/>
        </authorList>
    </citation>
    <scope>NUCLEOTIDE SEQUENCE [LARGE SCALE GENOMIC DNA]</scope>
    <source>
        <strain evidence="15">JCM 17986</strain>
    </source>
</reference>
<keyword evidence="6 12" id="KW-0812">Transmembrane</keyword>
<evidence type="ECO:0000256" key="7">
    <source>
        <dbReference type="ARBA" id="ARBA00022777"/>
    </source>
</evidence>
<dbReference type="PRINTS" id="PR00344">
    <property type="entry name" value="BCTRLSENSOR"/>
</dbReference>
<accession>A0ABP9H3G4</accession>
<dbReference type="InterPro" id="IPR036890">
    <property type="entry name" value="HATPase_C_sf"/>
</dbReference>
<evidence type="ECO:0000259" key="13">
    <source>
        <dbReference type="PROSITE" id="PS50109"/>
    </source>
</evidence>
<feature type="transmembrane region" description="Helical" evidence="12">
    <location>
        <begin position="6"/>
        <end position="31"/>
    </location>
</feature>
<keyword evidence="10 12" id="KW-0472">Membrane</keyword>
<evidence type="ECO:0000256" key="12">
    <source>
        <dbReference type="SAM" id="Phobius"/>
    </source>
</evidence>
<comment type="caution">
    <text evidence="14">The sequence shown here is derived from an EMBL/GenBank/DDBJ whole genome shotgun (WGS) entry which is preliminary data.</text>
</comment>
<organism evidence="14 15">
    <name type="scientific">Yinghuangia aomiensis</name>
    <dbReference type="NCBI Taxonomy" id="676205"/>
    <lineage>
        <taxon>Bacteria</taxon>
        <taxon>Bacillati</taxon>
        <taxon>Actinomycetota</taxon>
        <taxon>Actinomycetes</taxon>
        <taxon>Kitasatosporales</taxon>
        <taxon>Streptomycetaceae</taxon>
        <taxon>Yinghuangia</taxon>
    </lineage>
</organism>
<dbReference type="InterPro" id="IPR005467">
    <property type="entry name" value="His_kinase_dom"/>
</dbReference>
<dbReference type="Proteomes" id="UP001500466">
    <property type="component" value="Unassembled WGS sequence"/>
</dbReference>
<evidence type="ECO:0000256" key="3">
    <source>
        <dbReference type="ARBA" id="ARBA00012438"/>
    </source>
</evidence>
<evidence type="ECO:0000313" key="15">
    <source>
        <dbReference type="Proteomes" id="UP001500466"/>
    </source>
</evidence>
<dbReference type="InterPro" id="IPR036097">
    <property type="entry name" value="HisK_dim/P_sf"/>
</dbReference>
<dbReference type="PANTHER" id="PTHR45436">
    <property type="entry name" value="SENSOR HISTIDINE KINASE YKOH"/>
    <property type="match status" value="1"/>
</dbReference>
<evidence type="ECO:0000313" key="14">
    <source>
        <dbReference type="EMBL" id="GAA4955362.1"/>
    </source>
</evidence>
<name>A0ABP9H3G4_9ACTN</name>
<evidence type="ECO:0000256" key="9">
    <source>
        <dbReference type="ARBA" id="ARBA00023012"/>
    </source>
</evidence>
<dbReference type="RefSeq" id="WP_345674662.1">
    <property type="nucleotide sequence ID" value="NZ_BAABHS010000005.1"/>
</dbReference>
<comment type="catalytic activity">
    <reaction evidence="1">
        <text>ATP + protein L-histidine = ADP + protein N-phospho-L-histidine.</text>
        <dbReference type="EC" id="2.7.13.3"/>
    </reaction>
</comment>
<keyword evidence="9" id="KW-0902">Two-component regulatory system</keyword>
<feature type="transmembrane region" description="Helical" evidence="12">
    <location>
        <begin position="160"/>
        <end position="179"/>
    </location>
</feature>
<protein>
    <recommendedName>
        <fullName evidence="3">histidine kinase</fullName>
        <ecNumber evidence="3">2.7.13.3</ecNumber>
    </recommendedName>
</protein>
<dbReference type="Pfam" id="PF00512">
    <property type="entry name" value="HisKA"/>
    <property type="match status" value="1"/>
</dbReference>
<gene>
    <name evidence="14" type="ORF">GCM10023205_16550</name>
</gene>
<keyword evidence="15" id="KW-1185">Reference proteome</keyword>
<dbReference type="CDD" id="cd00075">
    <property type="entry name" value="HATPase"/>
    <property type="match status" value="1"/>
</dbReference>
<dbReference type="EC" id="2.7.13.3" evidence="3"/>
<evidence type="ECO:0000256" key="10">
    <source>
        <dbReference type="ARBA" id="ARBA00023136"/>
    </source>
</evidence>
<keyword evidence="8 12" id="KW-1133">Transmembrane helix</keyword>
<dbReference type="PANTHER" id="PTHR45436:SF5">
    <property type="entry name" value="SENSOR HISTIDINE KINASE TRCS"/>
    <property type="match status" value="1"/>
</dbReference>
<evidence type="ECO:0000256" key="4">
    <source>
        <dbReference type="ARBA" id="ARBA00022553"/>
    </source>
</evidence>
<dbReference type="SMART" id="SM00387">
    <property type="entry name" value="HATPase_c"/>
    <property type="match status" value="1"/>
</dbReference>
<dbReference type="PROSITE" id="PS50109">
    <property type="entry name" value="HIS_KIN"/>
    <property type="match status" value="1"/>
</dbReference>
<dbReference type="InterPro" id="IPR004358">
    <property type="entry name" value="Sig_transdc_His_kin-like_C"/>
</dbReference>
<dbReference type="Pfam" id="PF02518">
    <property type="entry name" value="HATPase_c"/>
    <property type="match status" value="1"/>
</dbReference>
<keyword evidence="7" id="KW-0418">Kinase</keyword>
<sequence length="488" mass="51672">MRLSTRIALVTSVLVPLLVLSAGLLLFRLVVHDQRTQRDDTLRRRAAVLAPQAQSLLRATAKDNDRQEQSRSAELFLSALDDGVRLTTTEQTYKAGPQPGPDVKLPASARKPIGVSEGGRHWRAVSVPVVLAKPRTAATLWLFTADDEARGREKQLRNRVFLVAAFAVPAAALAGFAAASRATKSLRQLRARAAGLDPSTDATRDVHVPTGVGDVDDLGKTLATLLGRYDEQAARTASALDTARSFAAVAAHELRTPLTSMRTNLDVLDRHPDLDAADRTEILADLSGEHARVLGLLRDLGALAQGDLIGDDAFGPVDLAAVAQAAVDTARVAYPRADIALTTLDDALVRGWETGLRMVLDNLIGNAVVHGGATTRVRVDVRTETGADRVRITVADDGPGIPPELRAAVFERFRRGAASPGSGLGLTLVAQQTAVHGGTVELADADPGPGLLVRIDLPVHPPAATAADRHDWLSGTGPGPQGFHKNRG</sequence>
<dbReference type="SMART" id="SM00388">
    <property type="entry name" value="HisKA"/>
    <property type="match status" value="1"/>
</dbReference>
<evidence type="ECO:0000256" key="5">
    <source>
        <dbReference type="ARBA" id="ARBA00022679"/>
    </source>
</evidence>
<dbReference type="SUPFAM" id="SSF47384">
    <property type="entry name" value="Homodimeric domain of signal transducing histidine kinase"/>
    <property type="match status" value="1"/>
</dbReference>
<proteinExistence type="predicted"/>
<dbReference type="CDD" id="cd00082">
    <property type="entry name" value="HisKA"/>
    <property type="match status" value="1"/>
</dbReference>
<evidence type="ECO:0000256" key="8">
    <source>
        <dbReference type="ARBA" id="ARBA00022989"/>
    </source>
</evidence>
<evidence type="ECO:0000256" key="6">
    <source>
        <dbReference type="ARBA" id="ARBA00022692"/>
    </source>
</evidence>
<dbReference type="Gene3D" id="3.30.565.10">
    <property type="entry name" value="Histidine kinase-like ATPase, C-terminal domain"/>
    <property type="match status" value="1"/>
</dbReference>
<feature type="domain" description="Histidine kinase" evidence="13">
    <location>
        <begin position="249"/>
        <end position="461"/>
    </location>
</feature>
<dbReference type="InterPro" id="IPR050428">
    <property type="entry name" value="TCS_sensor_his_kinase"/>
</dbReference>
<dbReference type="SUPFAM" id="SSF55874">
    <property type="entry name" value="ATPase domain of HSP90 chaperone/DNA topoisomerase II/histidine kinase"/>
    <property type="match status" value="1"/>
</dbReference>
<evidence type="ECO:0000256" key="2">
    <source>
        <dbReference type="ARBA" id="ARBA00004236"/>
    </source>
</evidence>
<comment type="subcellular location">
    <subcellularLocation>
        <location evidence="2">Cell membrane</location>
    </subcellularLocation>
</comment>
<dbReference type="InterPro" id="IPR003594">
    <property type="entry name" value="HATPase_dom"/>
</dbReference>
<feature type="region of interest" description="Disordered" evidence="11">
    <location>
        <begin position="466"/>
        <end position="488"/>
    </location>
</feature>
<dbReference type="EMBL" id="BAABHS010000005">
    <property type="protein sequence ID" value="GAA4955362.1"/>
    <property type="molecule type" value="Genomic_DNA"/>
</dbReference>
<keyword evidence="4" id="KW-0597">Phosphoprotein</keyword>